<comment type="caution">
    <text evidence="1">The sequence shown here is derived from an EMBL/GenBank/DDBJ whole genome shotgun (WGS) entry which is preliminary data.</text>
</comment>
<protein>
    <submittedName>
        <fullName evidence="1">Uncharacterized protein</fullName>
    </submittedName>
</protein>
<evidence type="ECO:0000313" key="1">
    <source>
        <dbReference type="EMBL" id="KAK0481937.1"/>
    </source>
</evidence>
<sequence length="308" mass="35181">MVSGRGQEISINAVIPIWASTPNNYHHGCRLVQGRRDGVLPLWSTGKGQRDERANTVRINKVTLNTFQGYSKTDSQLCYVLGKVLAVSVARYRKHSNKLKFLQVPTALPRNCHPPEFNVKPSPSPEDEPKHVTIVGIEDRFSFDKVQVIRSPQFKDSLILQVAIAYREDFKKQVALKNFCFSILTQGISSHQEHQTCKVEDYQRWGARKGEVLAMPVGRLFSLLLSLLKPRFTDSLNIPGRKITNYTAATKGFHHSPDYVRRDSSFWSGMWGKRRDSVTALVQRDINVCIEIVALSIKFEFQNRRQRI</sequence>
<organism evidence="1 2">
    <name type="scientific">Armillaria novae-zelandiae</name>
    <dbReference type="NCBI Taxonomy" id="153914"/>
    <lineage>
        <taxon>Eukaryota</taxon>
        <taxon>Fungi</taxon>
        <taxon>Dikarya</taxon>
        <taxon>Basidiomycota</taxon>
        <taxon>Agaricomycotina</taxon>
        <taxon>Agaricomycetes</taxon>
        <taxon>Agaricomycetidae</taxon>
        <taxon>Agaricales</taxon>
        <taxon>Marasmiineae</taxon>
        <taxon>Physalacriaceae</taxon>
        <taxon>Armillaria</taxon>
    </lineage>
</organism>
<accession>A0AA39PCY0</accession>
<proteinExistence type="predicted"/>
<keyword evidence="2" id="KW-1185">Reference proteome</keyword>
<dbReference type="Proteomes" id="UP001175227">
    <property type="component" value="Unassembled WGS sequence"/>
</dbReference>
<name>A0AA39PCY0_9AGAR</name>
<dbReference type="EMBL" id="JAUEPR010000008">
    <property type="protein sequence ID" value="KAK0481937.1"/>
    <property type="molecule type" value="Genomic_DNA"/>
</dbReference>
<gene>
    <name evidence="1" type="ORF">IW261DRAFT_1418902</name>
</gene>
<dbReference type="AlphaFoldDB" id="A0AA39PCY0"/>
<reference evidence="1" key="1">
    <citation type="submission" date="2023-06" db="EMBL/GenBank/DDBJ databases">
        <authorList>
            <consortium name="Lawrence Berkeley National Laboratory"/>
            <person name="Ahrendt S."/>
            <person name="Sahu N."/>
            <person name="Indic B."/>
            <person name="Wong-Bajracharya J."/>
            <person name="Merenyi Z."/>
            <person name="Ke H.-M."/>
            <person name="Monk M."/>
            <person name="Kocsube S."/>
            <person name="Drula E."/>
            <person name="Lipzen A."/>
            <person name="Balint B."/>
            <person name="Henrissat B."/>
            <person name="Andreopoulos B."/>
            <person name="Martin F.M."/>
            <person name="Harder C.B."/>
            <person name="Rigling D."/>
            <person name="Ford K.L."/>
            <person name="Foster G.D."/>
            <person name="Pangilinan J."/>
            <person name="Papanicolaou A."/>
            <person name="Barry K."/>
            <person name="LaButti K."/>
            <person name="Viragh M."/>
            <person name="Koriabine M."/>
            <person name="Yan M."/>
            <person name="Riley R."/>
            <person name="Champramary S."/>
            <person name="Plett K.L."/>
            <person name="Tsai I.J."/>
            <person name="Slot J."/>
            <person name="Sipos G."/>
            <person name="Plett J."/>
            <person name="Nagy L.G."/>
            <person name="Grigoriev I.V."/>
        </authorList>
    </citation>
    <scope>NUCLEOTIDE SEQUENCE</scope>
    <source>
        <strain evidence="1">ICMP 16352</strain>
    </source>
</reference>
<evidence type="ECO:0000313" key="2">
    <source>
        <dbReference type="Proteomes" id="UP001175227"/>
    </source>
</evidence>